<proteinExistence type="predicted"/>
<keyword evidence="3" id="KW-1185">Reference proteome</keyword>
<dbReference type="CDD" id="cd00403">
    <property type="entry name" value="Ribosomal_L1"/>
    <property type="match status" value="1"/>
</dbReference>
<gene>
    <name evidence="2" type="ORF">GOMPHAMPRED_001804</name>
</gene>
<dbReference type="AlphaFoldDB" id="A0A8H3IHZ6"/>
<dbReference type="InterPro" id="IPR016095">
    <property type="entry name" value="Ribosomal_uL1_3-a/b-sand"/>
</dbReference>
<dbReference type="Pfam" id="PF00687">
    <property type="entry name" value="Ribosomal_L1"/>
    <property type="match status" value="1"/>
</dbReference>
<name>A0A8H3IHZ6_9LECA</name>
<evidence type="ECO:0008006" key="4">
    <source>
        <dbReference type="Google" id="ProtNLM"/>
    </source>
</evidence>
<feature type="region of interest" description="Disordered" evidence="1">
    <location>
        <begin position="381"/>
        <end position="400"/>
    </location>
</feature>
<comment type="caution">
    <text evidence="2">The sequence shown here is derived from an EMBL/GenBank/DDBJ whole genome shotgun (WGS) entry which is preliminary data.</text>
</comment>
<evidence type="ECO:0000313" key="3">
    <source>
        <dbReference type="Proteomes" id="UP000664169"/>
    </source>
</evidence>
<dbReference type="Proteomes" id="UP000664169">
    <property type="component" value="Unassembled WGS sequence"/>
</dbReference>
<accession>A0A8H3IHZ6</accession>
<dbReference type="InterPro" id="IPR028364">
    <property type="entry name" value="Ribosomal_uL1/biogenesis"/>
</dbReference>
<sequence>MAPASSTAVAKTQTKSASLLEASQVHKASEALLKHIQERKKSSSNKNLLEAGNEDSPASAVPIWLVFSTKKHVVDKNRLKPGKISIPHSLNRPDSSICLITADPQRAFKDVLEEEPFPAQLRSQIRVLGLEKLKQRYKSFEQKRELMADYDIFLADDRIITNLPYLLGKTAYQSSKRPMPIDLKPSNEKNEPKIIGKRIKKDVTNRKTPSASTLAKRIESALASARVHLSPSASTSIHVGFSHFRPDQLEDNITAVVEGMIEKFVPKGWNNVKSIFIKGSETAALPIWQTTELWTEDTEVLEDKDAEAAKSIKSSNTKRKQGTYTRSPSKRTKLLGDESGFSPEMAARRAALRKAKNEATNASSTDQLKIDRVKYTQTKAVTNGKAKSKSVRSRIVSAAA</sequence>
<evidence type="ECO:0000313" key="2">
    <source>
        <dbReference type="EMBL" id="CAF9919418.1"/>
    </source>
</evidence>
<feature type="region of interest" description="Disordered" evidence="1">
    <location>
        <begin position="308"/>
        <end position="343"/>
    </location>
</feature>
<dbReference type="EMBL" id="CAJPDQ010000014">
    <property type="protein sequence ID" value="CAF9919418.1"/>
    <property type="molecule type" value="Genomic_DNA"/>
</dbReference>
<dbReference type="SUPFAM" id="SSF56808">
    <property type="entry name" value="Ribosomal protein L1"/>
    <property type="match status" value="1"/>
</dbReference>
<feature type="compositionally biased region" description="Polar residues" evidence="1">
    <location>
        <begin position="1"/>
        <end position="17"/>
    </location>
</feature>
<evidence type="ECO:0000256" key="1">
    <source>
        <dbReference type="SAM" id="MobiDB-lite"/>
    </source>
</evidence>
<dbReference type="OrthoDB" id="10251727at2759"/>
<protein>
    <recommendedName>
        <fullName evidence="4">Ribosomal protein L1</fullName>
    </recommendedName>
</protein>
<feature type="region of interest" description="Disordered" evidence="1">
    <location>
        <begin position="1"/>
        <end position="21"/>
    </location>
</feature>
<reference evidence="2" key="1">
    <citation type="submission" date="2021-03" db="EMBL/GenBank/DDBJ databases">
        <authorList>
            <person name="Tagirdzhanova G."/>
        </authorList>
    </citation>
    <scope>NUCLEOTIDE SEQUENCE</scope>
</reference>
<dbReference type="Gene3D" id="3.40.50.790">
    <property type="match status" value="1"/>
</dbReference>
<dbReference type="InterPro" id="IPR023674">
    <property type="entry name" value="Ribosomal_uL1-like"/>
</dbReference>
<organism evidence="2 3">
    <name type="scientific">Gomphillus americanus</name>
    <dbReference type="NCBI Taxonomy" id="1940652"/>
    <lineage>
        <taxon>Eukaryota</taxon>
        <taxon>Fungi</taxon>
        <taxon>Dikarya</taxon>
        <taxon>Ascomycota</taxon>
        <taxon>Pezizomycotina</taxon>
        <taxon>Lecanoromycetes</taxon>
        <taxon>OSLEUM clade</taxon>
        <taxon>Ostropomycetidae</taxon>
        <taxon>Ostropales</taxon>
        <taxon>Graphidaceae</taxon>
        <taxon>Gomphilloideae</taxon>
        <taxon>Gomphillus</taxon>
    </lineage>
</organism>